<evidence type="ECO:0000256" key="3">
    <source>
        <dbReference type="ARBA" id="ARBA00022553"/>
    </source>
</evidence>
<dbReference type="Gene3D" id="3.30.450.20">
    <property type="entry name" value="PAS domain"/>
    <property type="match status" value="4"/>
</dbReference>
<dbReference type="Pfam" id="PF13426">
    <property type="entry name" value="PAS_9"/>
    <property type="match status" value="4"/>
</dbReference>
<organism evidence="11 12">
    <name type="scientific">Peribacillus deserti</name>
    <dbReference type="NCBI Taxonomy" id="673318"/>
    <lineage>
        <taxon>Bacteria</taxon>
        <taxon>Bacillati</taxon>
        <taxon>Bacillota</taxon>
        <taxon>Bacilli</taxon>
        <taxon>Bacillales</taxon>
        <taxon>Bacillaceae</taxon>
        <taxon>Peribacillus</taxon>
    </lineage>
</organism>
<dbReference type="InterPro" id="IPR003661">
    <property type="entry name" value="HisK_dim/P_dom"/>
</dbReference>
<dbReference type="CDD" id="cd00130">
    <property type="entry name" value="PAS"/>
    <property type="match status" value="4"/>
</dbReference>
<evidence type="ECO:0000256" key="5">
    <source>
        <dbReference type="ARBA" id="ARBA00022741"/>
    </source>
</evidence>
<feature type="domain" description="Histidine kinase" evidence="9">
    <location>
        <begin position="516"/>
        <end position="722"/>
    </location>
</feature>
<dbReference type="InterPro" id="IPR036890">
    <property type="entry name" value="HATPase_C_sf"/>
</dbReference>
<dbReference type="SUPFAM" id="SSF47384">
    <property type="entry name" value="Homodimeric domain of signal transducing histidine kinase"/>
    <property type="match status" value="1"/>
</dbReference>
<feature type="domain" description="PAS" evidence="10">
    <location>
        <begin position="384"/>
        <end position="455"/>
    </location>
</feature>
<dbReference type="PROSITE" id="PS50112">
    <property type="entry name" value="PAS"/>
    <property type="match status" value="3"/>
</dbReference>
<dbReference type="CDD" id="cd00082">
    <property type="entry name" value="HisKA"/>
    <property type="match status" value="1"/>
</dbReference>
<keyword evidence="4 11" id="KW-0808">Transferase</keyword>
<evidence type="ECO:0000256" key="1">
    <source>
        <dbReference type="ARBA" id="ARBA00000085"/>
    </source>
</evidence>
<comment type="caution">
    <text evidence="11">The sequence shown here is derived from an EMBL/GenBank/DDBJ whole genome shotgun (WGS) entry which is preliminary data.</text>
</comment>
<dbReference type="GO" id="GO:0004673">
    <property type="term" value="F:protein histidine kinase activity"/>
    <property type="evidence" value="ECO:0007669"/>
    <property type="project" value="UniProtKB-EC"/>
</dbReference>
<dbReference type="Gene3D" id="1.10.287.130">
    <property type="match status" value="1"/>
</dbReference>
<dbReference type="RefSeq" id="WP_204543678.1">
    <property type="nucleotide sequence ID" value="NZ_JAFBFI010000010.1"/>
</dbReference>
<evidence type="ECO:0000313" key="11">
    <source>
        <dbReference type="EMBL" id="MBM7693114.1"/>
    </source>
</evidence>
<dbReference type="SMART" id="SM00387">
    <property type="entry name" value="HATPase_c"/>
    <property type="match status" value="1"/>
</dbReference>
<gene>
    <name evidence="11" type="ORF">JOC77_002553</name>
</gene>
<dbReference type="SMART" id="SM00388">
    <property type="entry name" value="HisKA"/>
    <property type="match status" value="1"/>
</dbReference>
<evidence type="ECO:0000256" key="7">
    <source>
        <dbReference type="ARBA" id="ARBA00022840"/>
    </source>
</evidence>
<evidence type="ECO:0000256" key="2">
    <source>
        <dbReference type="ARBA" id="ARBA00012438"/>
    </source>
</evidence>
<feature type="domain" description="PAS" evidence="10">
    <location>
        <begin position="144"/>
        <end position="189"/>
    </location>
</feature>
<name>A0ABS2QJ09_9BACI</name>
<dbReference type="PANTHER" id="PTHR43065">
    <property type="entry name" value="SENSOR HISTIDINE KINASE"/>
    <property type="match status" value="1"/>
</dbReference>
<dbReference type="EMBL" id="JAFBFI010000010">
    <property type="protein sequence ID" value="MBM7693114.1"/>
    <property type="molecule type" value="Genomic_DNA"/>
</dbReference>
<evidence type="ECO:0000313" key="12">
    <source>
        <dbReference type="Proteomes" id="UP000823486"/>
    </source>
</evidence>
<dbReference type="InterPro" id="IPR036097">
    <property type="entry name" value="HisK_dim/P_sf"/>
</dbReference>
<keyword evidence="12" id="KW-1185">Reference proteome</keyword>
<sequence>MSNTLETDALHECQSELNSLRQQIKMYYDFFGVISDALIIVNKDNKIVYVNNLACSLFMLREKELFHLNLDRFLQLVPKDILDYQTNMLIKEGVFTDEWTIKLADGTIKYVEYVATLDRLEEKRIYRIKDITTQKRKEQERNISVQMFADLFNQAVDNIVIYNKEGIIVDVNPSFCRTVGESKEHLAGKYIDEFVLSDYLNRWQEGKLEVDQEGSVKGEVVFTHSKGYTHYEYTTSTNMLNGLYMSIMRDVTEKLSIEKQLKKSERNFTDLFEQVLDAIVFWNKDGEILHVNHSAAKIFETDREDLIGLKLTDFVLTKDARYYFLLNELFEKKAIRAETFFLMPNGQRKLLEFTSRLHDEDDHIITIFRNVSEKYQMELQLRKSEQKFRKVFEDSIDGLILWDSSGKIADINESGLKILDIPQKMSARSVYDLINLQPENARNFEQYLNELNQNEFSSTIIPIHFKDGIIKHIEFSTRINTGLSLTVFRDVTERLEMQEQLRKSDTLNVVGELAAGIAHEIRNPMTALKGFIQLLQGSIQDDFSTYFRVITSELQRIETIITEFLVLAKPQAVKFLQRDINAILIETIELLTAQSLMQNIQFETCYNSEIENIYCEGNQLKQVFINIIKNAIEVMPNGGTIKVETDTYKEKYVCISISDQGQGIPEEKIKKLGEPFYTTKERGTGLGLMVSYKIIEEHKGWIDVESKLGSGTTFRIFLPLDGRRKGSL</sequence>
<dbReference type="Gene3D" id="3.30.565.10">
    <property type="entry name" value="Histidine kinase-like ATPase, C-terminal domain"/>
    <property type="match status" value="1"/>
</dbReference>
<dbReference type="SMART" id="SM00091">
    <property type="entry name" value="PAS"/>
    <property type="match status" value="4"/>
</dbReference>
<protein>
    <recommendedName>
        <fullName evidence="2">histidine kinase</fullName>
        <ecNumber evidence="2">2.7.13.3</ecNumber>
    </recommendedName>
</protein>
<dbReference type="InterPro" id="IPR004358">
    <property type="entry name" value="Sig_transdc_His_kin-like_C"/>
</dbReference>
<keyword evidence="3" id="KW-0597">Phosphoprotein</keyword>
<dbReference type="InterPro" id="IPR005467">
    <property type="entry name" value="His_kinase_dom"/>
</dbReference>
<dbReference type="PANTHER" id="PTHR43065:SF34">
    <property type="entry name" value="SPORULATION KINASE A"/>
    <property type="match status" value="1"/>
</dbReference>
<dbReference type="PRINTS" id="PR00344">
    <property type="entry name" value="BCTRLSENSOR"/>
</dbReference>
<dbReference type="Pfam" id="PF02518">
    <property type="entry name" value="HATPase_c"/>
    <property type="match status" value="1"/>
</dbReference>
<proteinExistence type="predicted"/>
<keyword evidence="5" id="KW-0547">Nucleotide-binding</keyword>
<dbReference type="Proteomes" id="UP000823486">
    <property type="component" value="Unassembled WGS sequence"/>
</dbReference>
<comment type="catalytic activity">
    <reaction evidence="1">
        <text>ATP + protein L-histidine = ADP + protein N-phospho-L-histidine.</text>
        <dbReference type="EC" id="2.7.13.3"/>
    </reaction>
</comment>
<dbReference type="Pfam" id="PF00512">
    <property type="entry name" value="HisKA"/>
    <property type="match status" value="1"/>
</dbReference>
<evidence type="ECO:0000256" key="4">
    <source>
        <dbReference type="ARBA" id="ARBA00022679"/>
    </source>
</evidence>
<keyword evidence="7" id="KW-0067">ATP-binding</keyword>
<dbReference type="SUPFAM" id="SSF55785">
    <property type="entry name" value="PYP-like sensor domain (PAS domain)"/>
    <property type="match status" value="4"/>
</dbReference>
<evidence type="ECO:0000256" key="6">
    <source>
        <dbReference type="ARBA" id="ARBA00022777"/>
    </source>
</evidence>
<evidence type="ECO:0000259" key="10">
    <source>
        <dbReference type="PROSITE" id="PS50112"/>
    </source>
</evidence>
<feature type="domain" description="PAS" evidence="10">
    <location>
        <begin position="264"/>
        <end position="319"/>
    </location>
</feature>
<dbReference type="InterPro" id="IPR000014">
    <property type="entry name" value="PAS"/>
</dbReference>
<keyword evidence="8" id="KW-0902">Two-component regulatory system</keyword>
<dbReference type="EC" id="2.7.13.3" evidence="2"/>
<evidence type="ECO:0000256" key="8">
    <source>
        <dbReference type="ARBA" id="ARBA00023012"/>
    </source>
</evidence>
<dbReference type="InterPro" id="IPR003594">
    <property type="entry name" value="HATPase_dom"/>
</dbReference>
<evidence type="ECO:0000259" key="9">
    <source>
        <dbReference type="PROSITE" id="PS50109"/>
    </source>
</evidence>
<accession>A0ABS2QJ09</accession>
<dbReference type="PROSITE" id="PS50109">
    <property type="entry name" value="HIS_KIN"/>
    <property type="match status" value="1"/>
</dbReference>
<dbReference type="SUPFAM" id="SSF55874">
    <property type="entry name" value="ATPase domain of HSP90 chaperone/DNA topoisomerase II/histidine kinase"/>
    <property type="match status" value="1"/>
</dbReference>
<dbReference type="NCBIfam" id="TIGR00229">
    <property type="entry name" value="sensory_box"/>
    <property type="match status" value="4"/>
</dbReference>
<reference evidence="11 12" key="1">
    <citation type="submission" date="2021-01" db="EMBL/GenBank/DDBJ databases">
        <title>Genomic Encyclopedia of Type Strains, Phase IV (KMG-IV): sequencing the most valuable type-strain genomes for metagenomic binning, comparative biology and taxonomic classification.</title>
        <authorList>
            <person name="Goeker M."/>
        </authorList>
    </citation>
    <scope>NUCLEOTIDE SEQUENCE [LARGE SCALE GENOMIC DNA]</scope>
    <source>
        <strain evidence="11 12">DSM 105482</strain>
    </source>
</reference>
<keyword evidence="6 11" id="KW-0418">Kinase</keyword>
<dbReference type="InterPro" id="IPR035965">
    <property type="entry name" value="PAS-like_dom_sf"/>
</dbReference>